<gene>
    <name evidence="5" type="ORF">THAOC_23366</name>
</gene>
<dbReference type="GO" id="GO:0051015">
    <property type="term" value="F:actin filament binding"/>
    <property type="evidence" value="ECO:0007669"/>
    <property type="project" value="TreeGrafter"/>
</dbReference>
<feature type="region of interest" description="Disordered" evidence="4">
    <location>
        <begin position="303"/>
        <end position="323"/>
    </location>
</feature>
<feature type="coiled-coil region" evidence="3">
    <location>
        <begin position="668"/>
        <end position="699"/>
    </location>
</feature>
<evidence type="ECO:0000256" key="1">
    <source>
        <dbReference type="ARBA" id="ARBA00022737"/>
    </source>
</evidence>
<name>K0RUS9_THAOC</name>
<dbReference type="eggNOG" id="ENOG502SPI8">
    <property type="taxonomic scope" value="Eukaryota"/>
</dbReference>
<feature type="region of interest" description="Disordered" evidence="4">
    <location>
        <begin position="203"/>
        <end position="230"/>
    </location>
</feature>
<dbReference type="AlphaFoldDB" id="K0RUS9"/>
<dbReference type="GO" id="GO:0005737">
    <property type="term" value="C:cytoplasm"/>
    <property type="evidence" value="ECO:0007669"/>
    <property type="project" value="TreeGrafter"/>
</dbReference>
<keyword evidence="6" id="KW-1185">Reference proteome</keyword>
<feature type="compositionally biased region" description="Basic and acidic residues" evidence="4">
    <location>
        <begin position="221"/>
        <end position="230"/>
    </location>
</feature>
<evidence type="ECO:0000313" key="6">
    <source>
        <dbReference type="Proteomes" id="UP000266841"/>
    </source>
</evidence>
<proteinExistence type="predicted"/>
<dbReference type="PANTHER" id="PTHR24153">
    <property type="entry name" value="ESPIN"/>
    <property type="match status" value="1"/>
</dbReference>
<feature type="compositionally biased region" description="Basic and acidic residues" evidence="4">
    <location>
        <begin position="552"/>
        <end position="566"/>
    </location>
</feature>
<keyword evidence="1" id="KW-0677">Repeat</keyword>
<dbReference type="PANTHER" id="PTHR24153:SF8">
    <property type="entry name" value="FORKED, ISOFORM F"/>
    <property type="match status" value="1"/>
</dbReference>
<dbReference type="InterPro" id="IPR052420">
    <property type="entry name" value="Espin/Espin-like"/>
</dbReference>
<feature type="region of interest" description="Disordered" evidence="4">
    <location>
        <begin position="552"/>
        <end position="596"/>
    </location>
</feature>
<dbReference type="Proteomes" id="UP000266841">
    <property type="component" value="Unassembled WGS sequence"/>
</dbReference>
<evidence type="ECO:0000256" key="3">
    <source>
        <dbReference type="SAM" id="Coils"/>
    </source>
</evidence>
<reference evidence="5 6" key="1">
    <citation type="journal article" date="2012" name="Genome Biol.">
        <title>Genome and low-iron response of an oceanic diatom adapted to chronic iron limitation.</title>
        <authorList>
            <person name="Lommer M."/>
            <person name="Specht M."/>
            <person name="Roy A.S."/>
            <person name="Kraemer L."/>
            <person name="Andreson R."/>
            <person name="Gutowska M.A."/>
            <person name="Wolf J."/>
            <person name="Bergner S.V."/>
            <person name="Schilhabel M.B."/>
            <person name="Klostermeier U.C."/>
            <person name="Beiko R.G."/>
            <person name="Rosenstiel P."/>
            <person name="Hippler M."/>
            <person name="Laroche J."/>
        </authorList>
    </citation>
    <scope>NUCLEOTIDE SEQUENCE [LARGE SCALE GENOMIC DNA]</scope>
    <source>
        <strain evidence="5 6">CCMP1005</strain>
    </source>
</reference>
<keyword evidence="3" id="KW-0175">Coiled coil</keyword>
<organism evidence="5 6">
    <name type="scientific">Thalassiosira oceanica</name>
    <name type="common">Marine diatom</name>
    <dbReference type="NCBI Taxonomy" id="159749"/>
    <lineage>
        <taxon>Eukaryota</taxon>
        <taxon>Sar</taxon>
        <taxon>Stramenopiles</taxon>
        <taxon>Ochrophyta</taxon>
        <taxon>Bacillariophyta</taxon>
        <taxon>Coscinodiscophyceae</taxon>
        <taxon>Thalassiosirophycidae</taxon>
        <taxon>Thalassiosirales</taxon>
        <taxon>Thalassiosiraceae</taxon>
        <taxon>Thalassiosira</taxon>
    </lineage>
</organism>
<dbReference type="Gene3D" id="1.25.40.20">
    <property type="entry name" value="Ankyrin repeat-containing domain"/>
    <property type="match status" value="1"/>
</dbReference>
<dbReference type="SUPFAM" id="SSF48403">
    <property type="entry name" value="Ankyrin repeat"/>
    <property type="match status" value="1"/>
</dbReference>
<sequence length="832" mass="93091">MIQVSQGASRPLESTVARSRSPARASEGRVINKRSYVDCSKNRLDTEPAALSERDYDTNPTELYLAIQNKKWDEAVKRCVKFPREAATWVFRRERNNSLRWRLLPLHAAIVFRASTNVVEALLKAYPLGARCTDDQRKYPLHLCFRRNCSVDAVRLLLDAFPECANINDDKGRAPMTLVSQSQHPEKEILAKLLERYGATLPSSPPLVQGSAHRSQSVSHQNRDEAECSKDSLALCRPDDVCDEGIEIEYGQEKHKFLQNPPPERAIHDLPARSHSSTLLEHPSTKPSIVDMAPASLREQMRERMERRRKTNPTGDGQNHSRNCLSSFLEHDELASDVSVSVSSSICSSTASSFIFSSTSQNAHSGHQRAQSAALPLEDQTKISTESQKDACVESFESAGMDAVQSGIRHFSKKSSEDSNCRYGCDEPEIYTSKSMLTQSTADLTSYDPISGCDEGSLGHVSRELTANEGAGDLATPNLMKKAEQFFSSPIVGTDDTSVATYQTNETQKLLLSATLDDQIGTEHLRSNIEHSPSSSSVTQSKFDRIMAKYDQLERRSEPESLETSRHGTLMGSQRQRDQDAPRFHQIRPEPSGNSERYIIRKIGSEDSDAVSTLSRATGASTRTGMTTIGSVTISTTNSAEVEDYVQSVVSNIVAKEIDGSLCMKAELEKALKSKIKLERKVEKLMKSSKARYEELKQLRLSKHAHEKEINREVEIHLARKASELQTCVKFALKQSEDAKQRAVKLAECKADHEIRLLRSQLMKIDAEHNEIKIDKKLQRSLEVVELNRKELLETAASDAQQAIQMNKRIEESFSSAVKEFESWSDKGMIRR</sequence>
<evidence type="ECO:0000313" key="5">
    <source>
        <dbReference type="EMBL" id="EJK56695.1"/>
    </source>
</evidence>
<evidence type="ECO:0000256" key="4">
    <source>
        <dbReference type="SAM" id="MobiDB-lite"/>
    </source>
</evidence>
<keyword evidence="2" id="KW-0040">ANK repeat</keyword>
<dbReference type="EMBL" id="AGNL01030790">
    <property type="protein sequence ID" value="EJK56695.1"/>
    <property type="molecule type" value="Genomic_DNA"/>
</dbReference>
<protein>
    <submittedName>
        <fullName evidence="5">Uncharacterized protein</fullName>
    </submittedName>
</protein>
<dbReference type="GO" id="GO:0051017">
    <property type="term" value="P:actin filament bundle assembly"/>
    <property type="evidence" value="ECO:0007669"/>
    <property type="project" value="TreeGrafter"/>
</dbReference>
<evidence type="ECO:0000256" key="2">
    <source>
        <dbReference type="ARBA" id="ARBA00023043"/>
    </source>
</evidence>
<feature type="compositionally biased region" description="Polar residues" evidence="4">
    <location>
        <begin position="312"/>
        <end position="323"/>
    </location>
</feature>
<comment type="caution">
    <text evidence="5">The sequence shown here is derived from an EMBL/GenBank/DDBJ whole genome shotgun (WGS) entry which is preliminary data.</text>
</comment>
<dbReference type="OrthoDB" id="196944at2759"/>
<accession>K0RUS9</accession>
<feature type="region of interest" description="Disordered" evidence="4">
    <location>
        <begin position="1"/>
        <end position="28"/>
    </location>
</feature>
<dbReference type="InterPro" id="IPR036770">
    <property type="entry name" value="Ankyrin_rpt-contain_sf"/>
</dbReference>